<evidence type="ECO:0000256" key="5">
    <source>
        <dbReference type="ARBA" id="ARBA00022729"/>
    </source>
</evidence>
<keyword evidence="8" id="KW-1185">Reference proteome</keyword>
<evidence type="ECO:0000313" key="7">
    <source>
        <dbReference type="EMBL" id="EXB91214.1"/>
    </source>
</evidence>
<dbReference type="AlphaFoldDB" id="W9RSG9"/>
<dbReference type="EMBL" id="KE345044">
    <property type="protein sequence ID" value="EXB91214.1"/>
    <property type="molecule type" value="Genomic_DNA"/>
</dbReference>
<evidence type="ECO:0000256" key="3">
    <source>
        <dbReference type="ARBA" id="ARBA00022471"/>
    </source>
</evidence>
<comment type="subcellular location">
    <subcellularLocation>
        <location evidence="1 6">Secreted</location>
    </subcellularLocation>
</comment>
<evidence type="ECO:0000256" key="4">
    <source>
        <dbReference type="ARBA" id="ARBA00022525"/>
    </source>
</evidence>
<sequence>MALHCQSRDDDLGTVVLENEQEIEWSFSVNFLGSTLFYCDVRWGSLSSWHSFHAYDADRDSGRCRSECRWMISKEGSLYGYDQQFGKWVLFPLKMI</sequence>
<dbReference type="PANTHER" id="PTHR31232:SF18">
    <property type="entry name" value="S-PROTEIN HOMOLOG"/>
    <property type="match status" value="1"/>
</dbReference>
<evidence type="ECO:0000256" key="1">
    <source>
        <dbReference type="ARBA" id="ARBA00004613"/>
    </source>
</evidence>
<proteinExistence type="inferred from homology"/>
<keyword evidence="3 6" id="KW-0713">Self-incompatibility</keyword>
<accession>W9RSG9</accession>
<evidence type="ECO:0000256" key="6">
    <source>
        <dbReference type="RuleBase" id="RU367044"/>
    </source>
</evidence>
<dbReference type="Pfam" id="PF05938">
    <property type="entry name" value="Self-incomp_S1"/>
    <property type="match status" value="1"/>
</dbReference>
<dbReference type="GO" id="GO:0005576">
    <property type="term" value="C:extracellular region"/>
    <property type="evidence" value="ECO:0007669"/>
    <property type="project" value="UniProtKB-SubCell"/>
</dbReference>
<dbReference type="GO" id="GO:0060320">
    <property type="term" value="P:rejection of self pollen"/>
    <property type="evidence" value="ECO:0007669"/>
    <property type="project" value="UniProtKB-KW"/>
</dbReference>
<organism evidence="7 8">
    <name type="scientific">Morus notabilis</name>
    <dbReference type="NCBI Taxonomy" id="981085"/>
    <lineage>
        <taxon>Eukaryota</taxon>
        <taxon>Viridiplantae</taxon>
        <taxon>Streptophyta</taxon>
        <taxon>Embryophyta</taxon>
        <taxon>Tracheophyta</taxon>
        <taxon>Spermatophyta</taxon>
        <taxon>Magnoliopsida</taxon>
        <taxon>eudicotyledons</taxon>
        <taxon>Gunneridae</taxon>
        <taxon>Pentapetalae</taxon>
        <taxon>rosids</taxon>
        <taxon>fabids</taxon>
        <taxon>Rosales</taxon>
        <taxon>Moraceae</taxon>
        <taxon>Moreae</taxon>
        <taxon>Morus</taxon>
    </lineage>
</organism>
<keyword evidence="4 6" id="KW-0964">Secreted</keyword>
<comment type="similarity">
    <text evidence="2 6">Belongs to the plant self-incompatibility (S1) protein family.</text>
</comment>
<dbReference type="eggNOG" id="ENOG502S7QS">
    <property type="taxonomic scope" value="Eukaryota"/>
</dbReference>
<name>W9RSG9_9ROSA</name>
<protein>
    <recommendedName>
        <fullName evidence="6">S-protein homolog</fullName>
    </recommendedName>
</protein>
<evidence type="ECO:0000313" key="8">
    <source>
        <dbReference type="Proteomes" id="UP000030645"/>
    </source>
</evidence>
<keyword evidence="5" id="KW-0732">Signal</keyword>
<dbReference type="Proteomes" id="UP000030645">
    <property type="component" value="Unassembled WGS sequence"/>
</dbReference>
<dbReference type="PANTHER" id="PTHR31232">
    <property type="match status" value="1"/>
</dbReference>
<evidence type="ECO:0000256" key="2">
    <source>
        <dbReference type="ARBA" id="ARBA00005581"/>
    </source>
</evidence>
<gene>
    <name evidence="7" type="ORF">L484_016284</name>
</gene>
<reference evidence="8" key="1">
    <citation type="submission" date="2013-01" db="EMBL/GenBank/DDBJ databases">
        <title>Draft Genome Sequence of a Mulberry Tree, Morus notabilis C.K. Schneid.</title>
        <authorList>
            <person name="He N."/>
            <person name="Zhao S."/>
        </authorList>
    </citation>
    <scope>NUCLEOTIDE SEQUENCE</scope>
</reference>
<dbReference type="InterPro" id="IPR010264">
    <property type="entry name" value="Self-incomp_S1"/>
</dbReference>